<protein>
    <submittedName>
        <fullName evidence="1">Uncharacterized protein</fullName>
    </submittedName>
</protein>
<reference evidence="1 2" key="1">
    <citation type="submission" date="2023-01" db="EMBL/GenBank/DDBJ databases">
        <title>Analysis of 21 Apiospora genomes using comparative genomics revels a genus with tremendous synthesis potential of carbohydrate active enzymes and secondary metabolites.</title>
        <authorList>
            <person name="Sorensen T."/>
        </authorList>
    </citation>
    <scope>NUCLEOTIDE SEQUENCE [LARGE SCALE GENOMIC DNA]</scope>
    <source>
        <strain evidence="1 2">CBS 20057</strain>
    </source>
</reference>
<name>A0ABR1RK31_9PEZI</name>
<sequence length="87" mass="10107">MAFEISSARPYLNAHVEEALRIHLPIPDMLSRITLKGGNMILRRWVSLGMISNFDLELSESRSGTEHIVFMLWEKEPIMCKHRAVER</sequence>
<gene>
    <name evidence="1" type="ORF">PG991_009461</name>
</gene>
<comment type="caution">
    <text evidence="1">The sequence shown here is derived from an EMBL/GenBank/DDBJ whole genome shotgun (WGS) entry which is preliminary data.</text>
</comment>
<evidence type="ECO:0000313" key="2">
    <source>
        <dbReference type="Proteomes" id="UP001396898"/>
    </source>
</evidence>
<accession>A0ABR1RK31</accession>
<proteinExistence type="predicted"/>
<organism evidence="1 2">
    <name type="scientific">Apiospora marii</name>
    <dbReference type="NCBI Taxonomy" id="335849"/>
    <lineage>
        <taxon>Eukaryota</taxon>
        <taxon>Fungi</taxon>
        <taxon>Dikarya</taxon>
        <taxon>Ascomycota</taxon>
        <taxon>Pezizomycotina</taxon>
        <taxon>Sordariomycetes</taxon>
        <taxon>Xylariomycetidae</taxon>
        <taxon>Amphisphaeriales</taxon>
        <taxon>Apiosporaceae</taxon>
        <taxon>Apiospora</taxon>
    </lineage>
</organism>
<keyword evidence="2" id="KW-1185">Reference proteome</keyword>
<dbReference type="Proteomes" id="UP001396898">
    <property type="component" value="Unassembled WGS sequence"/>
</dbReference>
<evidence type="ECO:0000313" key="1">
    <source>
        <dbReference type="EMBL" id="KAK8013190.1"/>
    </source>
</evidence>
<dbReference type="EMBL" id="JAQQWI010000014">
    <property type="protein sequence ID" value="KAK8013190.1"/>
    <property type="molecule type" value="Genomic_DNA"/>
</dbReference>